<organism evidence="1 2">
    <name type="scientific">Mycoplasma anserisalpingitidis</name>
    <dbReference type="NCBI Taxonomy" id="519450"/>
    <lineage>
        <taxon>Bacteria</taxon>
        <taxon>Bacillati</taxon>
        <taxon>Mycoplasmatota</taxon>
        <taxon>Mollicutes</taxon>
        <taxon>Mycoplasmataceae</taxon>
        <taxon>Mycoplasma</taxon>
    </lineage>
</organism>
<protein>
    <submittedName>
        <fullName evidence="1">Uncharacterized protein</fullName>
    </submittedName>
</protein>
<dbReference type="Proteomes" id="UP000318927">
    <property type="component" value="Chromosome"/>
</dbReference>
<evidence type="ECO:0000313" key="2">
    <source>
        <dbReference type="Proteomes" id="UP000318927"/>
    </source>
</evidence>
<name>A0A5B8J7G3_9MOLU</name>
<sequence length="283" mass="33357">MNINIEHIINQKIDIDKEKEKVINDNLKSILVNIDKKEFDKIRKMIEDSNILSFNPSFYEIDYGLDPLSWSGSIRKTKTITINDFVSESYWDEIKIETVIFIDSITKLRSLAFFTIQQLYNSLDRNLQELRLNFLEEIIAGLVKLSNINVGQEQSELLTSWIDAAVRGTYTLHDFLENQLYPWLNSLFDSLKIDDEKEVVYYLNKAVFLRENIFEVLAIQQKALDLFINMPWYKRTLLDGAIVFPLYKHIERTKLEILKATKLYNEAILEKINKKYDEEFGGY</sequence>
<keyword evidence="2" id="KW-1185">Reference proteome</keyword>
<dbReference type="AlphaFoldDB" id="A0A5B8J7G3"/>
<dbReference type="EMBL" id="CP042295">
    <property type="protein sequence ID" value="QDY87012.1"/>
    <property type="molecule type" value="Genomic_DNA"/>
</dbReference>
<evidence type="ECO:0000313" key="1">
    <source>
        <dbReference type="EMBL" id="QDY87012.1"/>
    </source>
</evidence>
<proteinExistence type="predicted"/>
<reference evidence="1 2" key="1">
    <citation type="journal article" date="2019" name="Microbiol. Resour. Announc.">
        <title>Complete Genome Sequences of Three Mycoplasma anserisalpingitis (Mycoplasma sp. 1220) Strains.</title>
        <authorList>
            <person name="Grozner D."/>
            <person name="Forro B."/>
            <person name="Kovacs A.B."/>
            <person name="Marton S."/>
            <person name="Banyai K."/>
            <person name="Kreizinger Z."/>
            <person name="Sulyok K.M."/>
            <person name="Gyuranecz M."/>
        </authorList>
    </citation>
    <scope>NUCLEOTIDE SEQUENCE [LARGE SCALE GENOMIC DNA]</scope>
    <source>
        <strain evidence="1 2">ATCC:BAA-2147</strain>
    </source>
</reference>
<dbReference type="KEGG" id="mans:FRW55_02465"/>
<accession>A0A5B8J7G3</accession>
<dbReference type="RefSeq" id="WP_146368589.1">
    <property type="nucleotide sequence ID" value="NZ_CP042295.1"/>
</dbReference>
<gene>
    <name evidence="1" type="ORF">FRW55_02465</name>
</gene>